<evidence type="ECO:0000313" key="1">
    <source>
        <dbReference type="Proteomes" id="UP000515153"/>
    </source>
</evidence>
<dbReference type="AlphaFoldDB" id="A0A6P8B3A2"/>
<evidence type="ECO:0000313" key="2">
    <source>
        <dbReference type="RefSeq" id="XP_030981610.1"/>
    </source>
</evidence>
<dbReference type="Proteomes" id="UP000515153">
    <property type="component" value="Unplaced"/>
</dbReference>
<accession>A0A6P8B3A2</accession>
<reference evidence="2" key="3">
    <citation type="submission" date="2025-08" db="UniProtKB">
        <authorList>
            <consortium name="RefSeq"/>
        </authorList>
    </citation>
    <scope>IDENTIFICATION</scope>
    <source>
        <strain evidence="2">NI907</strain>
    </source>
</reference>
<organism evidence="1 2">
    <name type="scientific">Pyricularia grisea</name>
    <name type="common">Crabgrass-specific blast fungus</name>
    <name type="synonym">Magnaporthe grisea</name>
    <dbReference type="NCBI Taxonomy" id="148305"/>
    <lineage>
        <taxon>Eukaryota</taxon>
        <taxon>Fungi</taxon>
        <taxon>Dikarya</taxon>
        <taxon>Ascomycota</taxon>
        <taxon>Pezizomycotina</taxon>
        <taxon>Sordariomycetes</taxon>
        <taxon>Sordariomycetidae</taxon>
        <taxon>Magnaporthales</taxon>
        <taxon>Pyriculariaceae</taxon>
        <taxon>Pyricularia</taxon>
    </lineage>
</organism>
<sequence>MTYEIHTQCIYVLLRGSSHRAPWKLSAKQPAKNCID</sequence>
<name>A0A6P8B3A2_PYRGI</name>
<proteinExistence type="predicted"/>
<dbReference type="KEGG" id="pgri:PgNI_06946"/>
<reference evidence="2" key="1">
    <citation type="journal article" date="2019" name="Mol. Biol. Evol.">
        <title>Blast fungal genomes show frequent chromosomal changes, gene gains and losses, and effector gene turnover.</title>
        <authorList>
            <person name="Gomez Luciano L.B."/>
            <person name="Jason Tsai I."/>
            <person name="Chuma I."/>
            <person name="Tosa Y."/>
            <person name="Chen Y.H."/>
            <person name="Li J.Y."/>
            <person name="Li M.Y."/>
            <person name="Jade Lu M.Y."/>
            <person name="Nakayashiki H."/>
            <person name="Li W.H."/>
        </authorList>
    </citation>
    <scope>NUCLEOTIDE SEQUENCE</scope>
    <source>
        <strain evidence="2">NI907</strain>
    </source>
</reference>
<dbReference type="RefSeq" id="XP_030981610.1">
    <property type="nucleotide sequence ID" value="XM_031126964.1"/>
</dbReference>
<protein>
    <submittedName>
        <fullName evidence="2">Uncharacterized protein</fullName>
    </submittedName>
</protein>
<dbReference type="GeneID" id="41961873"/>
<keyword evidence="1" id="KW-1185">Reference proteome</keyword>
<reference evidence="2" key="2">
    <citation type="submission" date="2019-10" db="EMBL/GenBank/DDBJ databases">
        <authorList>
            <consortium name="NCBI Genome Project"/>
        </authorList>
    </citation>
    <scope>NUCLEOTIDE SEQUENCE</scope>
    <source>
        <strain evidence="2">NI907</strain>
    </source>
</reference>
<gene>
    <name evidence="2" type="ORF">PgNI_06946</name>
</gene>